<dbReference type="GO" id="GO:0047974">
    <property type="term" value="F:guanosine deaminase activity"/>
    <property type="evidence" value="ECO:0007669"/>
    <property type="project" value="TreeGrafter"/>
</dbReference>
<dbReference type="SUPFAM" id="SSF53927">
    <property type="entry name" value="Cytidine deaminase-like"/>
    <property type="match status" value="1"/>
</dbReference>
<dbReference type="Gene3D" id="3.40.140.10">
    <property type="entry name" value="Cytidine Deaminase, domain 2"/>
    <property type="match status" value="1"/>
</dbReference>
<evidence type="ECO:0000259" key="1">
    <source>
        <dbReference type="PROSITE" id="PS51747"/>
    </source>
</evidence>
<gene>
    <name evidence="2" type="ORF">SAMN05421819_3400</name>
</gene>
<sequence>MTLVLRSHMVTPQSAMRSRKLSPPAQAAFDSERMRDLVKFASKTLDTPAPIAFAAEIVNTKTGERLVRALNNVGKSKDPSLHAELRAVGIGCRKLGSFSLKGYTLYTTCEPCPMCMANAMWANLDRVVYGLTITEAAKFVRQIHIPATEVEARSDWRCKVDGPCEDQLCLTLFSHPNMMKAFRSWRTRKA</sequence>
<organism evidence="2 3">
    <name type="scientific">Bryocella elongata</name>
    <dbReference type="NCBI Taxonomy" id="863522"/>
    <lineage>
        <taxon>Bacteria</taxon>
        <taxon>Pseudomonadati</taxon>
        <taxon>Acidobacteriota</taxon>
        <taxon>Terriglobia</taxon>
        <taxon>Terriglobales</taxon>
        <taxon>Acidobacteriaceae</taxon>
        <taxon>Bryocella</taxon>
    </lineage>
</organism>
<dbReference type="EMBL" id="FNVA01000006">
    <property type="protein sequence ID" value="SEG54097.1"/>
    <property type="molecule type" value="Genomic_DNA"/>
</dbReference>
<dbReference type="AlphaFoldDB" id="A0A1H6B1J9"/>
<proteinExistence type="predicted"/>
<dbReference type="Proteomes" id="UP000236728">
    <property type="component" value="Unassembled WGS sequence"/>
</dbReference>
<dbReference type="Pfam" id="PF00383">
    <property type="entry name" value="dCMP_cyt_deam_1"/>
    <property type="match status" value="1"/>
</dbReference>
<accession>A0A1H6B1J9</accession>
<dbReference type="PANTHER" id="PTHR11079:SF161">
    <property type="entry name" value="CMP_DCMP-TYPE DEAMINASE DOMAIN-CONTAINING PROTEIN"/>
    <property type="match status" value="1"/>
</dbReference>
<keyword evidence="3" id="KW-1185">Reference proteome</keyword>
<name>A0A1H6B1J9_9BACT</name>
<reference evidence="2 3" key="1">
    <citation type="submission" date="2016-10" db="EMBL/GenBank/DDBJ databases">
        <authorList>
            <person name="de Groot N.N."/>
        </authorList>
    </citation>
    <scope>NUCLEOTIDE SEQUENCE [LARGE SCALE GENOMIC DNA]</scope>
    <source>
        <strain evidence="2 3">DSM 22489</strain>
    </source>
</reference>
<dbReference type="PROSITE" id="PS51747">
    <property type="entry name" value="CYT_DCMP_DEAMINASES_2"/>
    <property type="match status" value="1"/>
</dbReference>
<dbReference type="CDD" id="cd01285">
    <property type="entry name" value="nucleoside_deaminase"/>
    <property type="match status" value="1"/>
</dbReference>
<feature type="domain" description="CMP/dCMP-type deaminase" evidence="1">
    <location>
        <begin position="28"/>
        <end position="156"/>
    </location>
</feature>
<protein>
    <submittedName>
        <fullName evidence="2">tRNA(Arg) A34 adenosine deaminase TadA</fullName>
    </submittedName>
</protein>
<dbReference type="GO" id="GO:0006152">
    <property type="term" value="P:purine nucleoside catabolic process"/>
    <property type="evidence" value="ECO:0007669"/>
    <property type="project" value="TreeGrafter"/>
</dbReference>
<dbReference type="InterPro" id="IPR002125">
    <property type="entry name" value="CMP_dCMP_dom"/>
</dbReference>
<dbReference type="PANTHER" id="PTHR11079">
    <property type="entry name" value="CYTOSINE DEAMINASE FAMILY MEMBER"/>
    <property type="match status" value="1"/>
</dbReference>
<evidence type="ECO:0000313" key="2">
    <source>
        <dbReference type="EMBL" id="SEG54097.1"/>
    </source>
</evidence>
<evidence type="ECO:0000313" key="3">
    <source>
        <dbReference type="Proteomes" id="UP000236728"/>
    </source>
</evidence>
<dbReference type="InterPro" id="IPR016193">
    <property type="entry name" value="Cytidine_deaminase-like"/>
</dbReference>